<dbReference type="InterPro" id="IPR045670">
    <property type="entry name" value="DUF5916"/>
</dbReference>
<reference evidence="3" key="1">
    <citation type="submission" date="2020-04" db="EMBL/GenBank/DDBJ databases">
        <authorList>
            <person name="Zhang T."/>
        </authorList>
    </citation>
    <scope>NUCLEOTIDE SEQUENCE</scope>
    <source>
        <strain evidence="3">HKST-UBA02</strain>
    </source>
</reference>
<gene>
    <name evidence="3" type="ORF">KDA27_14420</name>
</gene>
<protein>
    <submittedName>
        <fullName evidence="3">Carbohydrate binding family 9 domain-containing protein</fullName>
    </submittedName>
</protein>
<dbReference type="Proteomes" id="UP000739538">
    <property type="component" value="Unassembled WGS sequence"/>
</dbReference>
<proteinExistence type="predicted"/>
<feature type="domain" description="Carbohydrate-binding" evidence="1">
    <location>
        <begin position="95"/>
        <end position="266"/>
    </location>
</feature>
<evidence type="ECO:0000259" key="1">
    <source>
        <dbReference type="Pfam" id="PF06452"/>
    </source>
</evidence>
<feature type="domain" description="DUF5916" evidence="2">
    <location>
        <begin position="480"/>
        <end position="906"/>
    </location>
</feature>
<dbReference type="GO" id="GO:0030246">
    <property type="term" value="F:carbohydrate binding"/>
    <property type="evidence" value="ECO:0007669"/>
    <property type="project" value="InterPro"/>
</dbReference>
<dbReference type="Gene3D" id="2.60.40.1190">
    <property type="match status" value="1"/>
</dbReference>
<dbReference type="SUPFAM" id="SSF49344">
    <property type="entry name" value="CBD9-like"/>
    <property type="match status" value="1"/>
</dbReference>
<accession>A0A956SE23</accession>
<evidence type="ECO:0000313" key="3">
    <source>
        <dbReference type="EMBL" id="MCA9756996.1"/>
    </source>
</evidence>
<dbReference type="Pfam" id="PF19313">
    <property type="entry name" value="DUF5916"/>
    <property type="match status" value="2"/>
</dbReference>
<name>A0A956SE23_UNCEI</name>
<dbReference type="InterPro" id="IPR010502">
    <property type="entry name" value="Carb-bd_dom_fam9"/>
</dbReference>
<sequence length="908" mass="102243">MRAHWPILGGAHRTATALRPGSGHRTETSSKHAISAMAAGAVALLTLAPVSASAFSAFELRNADETAMHSGSFGRSSSQPHVRIHKMESGEQIHLDGKLDDRAWDSAVPASGFSVWDPDRGKAPSEETVFKVAYDDHAVYFGIACHEDDPSAITKTLSRRDTFSNSDLVSVYIDPYFDKTTGYNFRVNPLGVQEDAYMYDDGERDADWDAVWQAETFEDENGWYAEMRIPFSSIRYRPDSPEWGLQVYRYMHGRGEDTSWATWDRDTSGFVSRFGVLEGFESVPAPRQLEIWPYVVGRVTDPSSSLENEDKDDFENFGADIKYGVTADLTLNATLQPDFGQVEADPAVLNLSPFETQFSEKRPFFVEGSRFFQMPDFNLFYSRRIGTGESTSRIRAATKLTGKTRGDISVAALYATTDVTQPGQSHNFLKEGEQSSHYAVTRLGKEWADGRIRVNAMQTAVMKGTDRNEFGNPGGSFADRSTREAYTTGVDLAFQTPSRTYRTSASFVGSIVDHEDYVDDERMIRPATVYGTGGELDFSKSGGTWNYSTWARWESDKLDLNDAGFLGSPDEMNTGLWIGYRYNPDGKSNVFNRANINLNLSQAWLYAERTGYDIHDTSEVAWSYGRGHQTFLNSNMNGWMQFKNYMEAWWGVAAIPDGTQRYETRSTVLLDDGDRVAIPGGGPLMAEPETYGVWWGTGSDSRKPFTLIYEGSNYWDRASNYTFSSDIGVHWTQSASMNHQVDVGFRYRRDDTQHIENFEAQSGGIGGVDYVFGQILQRTVDLTLRTNVLFSRTLSLELYAQPFITTGNYSNPRSLRVADSYKFDPFQRDGFDVRDSDFTFASLNVNLVGRWEYRPGSTFFLVWSQNRNRYDERGFGDANFDNSIGTDPIFGREPENIFLAKVTYWLPL</sequence>
<comment type="caution">
    <text evidence="3">The sequence shown here is derived from an EMBL/GenBank/DDBJ whole genome shotgun (WGS) entry which is preliminary data.</text>
</comment>
<dbReference type="CDD" id="cd09618">
    <property type="entry name" value="CBM9_like_2"/>
    <property type="match status" value="1"/>
</dbReference>
<dbReference type="AlphaFoldDB" id="A0A956SE23"/>
<dbReference type="EMBL" id="JAGQHS010000076">
    <property type="protein sequence ID" value="MCA9756996.1"/>
    <property type="molecule type" value="Genomic_DNA"/>
</dbReference>
<reference evidence="3" key="2">
    <citation type="journal article" date="2021" name="Microbiome">
        <title>Successional dynamics and alternative stable states in a saline activated sludge microbial community over 9 years.</title>
        <authorList>
            <person name="Wang Y."/>
            <person name="Ye J."/>
            <person name="Ju F."/>
            <person name="Liu L."/>
            <person name="Boyd J.A."/>
            <person name="Deng Y."/>
            <person name="Parks D.H."/>
            <person name="Jiang X."/>
            <person name="Yin X."/>
            <person name="Woodcroft B.J."/>
            <person name="Tyson G.W."/>
            <person name="Hugenholtz P."/>
            <person name="Polz M.F."/>
            <person name="Zhang T."/>
        </authorList>
    </citation>
    <scope>NUCLEOTIDE SEQUENCE</scope>
    <source>
        <strain evidence="3">HKST-UBA02</strain>
    </source>
</reference>
<evidence type="ECO:0000313" key="4">
    <source>
        <dbReference type="Proteomes" id="UP000739538"/>
    </source>
</evidence>
<evidence type="ECO:0000259" key="2">
    <source>
        <dbReference type="Pfam" id="PF19313"/>
    </source>
</evidence>
<dbReference type="GO" id="GO:0016052">
    <property type="term" value="P:carbohydrate catabolic process"/>
    <property type="evidence" value="ECO:0007669"/>
    <property type="project" value="InterPro"/>
</dbReference>
<organism evidence="3 4">
    <name type="scientific">Eiseniibacteriota bacterium</name>
    <dbReference type="NCBI Taxonomy" id="2212470"/>
    <lineage>
        <taxon>Bacteria</taxon>
        <taxon>Candidatus Eiseniibacteriota</taxon>
    </lineage>
</organism>
<dbReference type="Pfam" id="PF06452">
    <property type="entry name" value="CBM9_1"/>
    <property type="match status" value="1"/>
</dbReference>
<dbReference type="GO" id="GO:0004553">
    <property type="term" value="F:hydrolase activity, hydrolyzing O-glycosyl compounds"/>
    <property type="evidence" value="ECO:0007669"/>
    <property type="project" value="InterPro"/>
</dbReference>
<feature type="domain" description="DUF5916" evidence="2">
    <location>
        <begin position="286"/>
        <end position="393"/>
    </location>
</feature>